<dbReference type="GO" id="GO:0019901">
    <property type="term" value="F:protein kinase binding"/>
    <property type="evidence" value="ECO:0007669"/>
    <property type="project" value="InterPro"/>
</dbReference>
<evidence type="ECO:0000313" key="2">
    <source>
        <dbReference type="EMBL" id="KAF2237066.1"/>
    </source>
</evidence>
<keyword evidence="3" id="KW-1185">Reference proteome</keyword>
<evidence type="ECO:0000256" key="1">
    <source>
        <dbReference type="SAM" id="MobiDB-lite"/>
    </source>
</evidence>
<dbReference type="GO" id="GO:0005634">
    <property type="term" value="C:nucleus"/>
    <property type="evidence" value="ECO:0007669"/>
    <property type="project" value="TreeGrafter"/>
</dbReference>
<dbReference type="Gene3D" id="1.10.472.10">
    <property type="entry name" value="Cyclin-like"/>
    <property type="match status" value="1"/>
</dbReference>
<dbReference type="Pfam" id="PF08613">
    <property type="entry name" value="Cyclin"/>
    <property type="match status" value="1"/>
</dbReference>
<feature type="region of interest" description="Disordered" evidence="1">
    <location>
        <begin position="77"/>
        <end position="158"/>
    </location>
</feature>
<dbReference type="EMBL" id="ML991782">
    <property type="protein sequence ID" value="KAF2237066.1"/>
    <property type="molecule type" value="Genomic_DNA"/>
</dbReference>
<dbReference type="GO" id="GO:0016538">
    <property type="term" value="F:cyclin-dependent protein serine/threonine kinase regulator activity"/>
    <property type="evidence" value="ECO:0007669"/>
    <property type="project" value="TreeGrafter"/>
</dbReference>
<feature type="compositionally biased region" description="Pro residues" evidence="1">
    <location>
        <begin position="16"/>
        <end position="26"/>
    </location>
</feature>
<dbReference type="OrthoDB" id="5304883at2759"/>
<dbReference type="AlphaFoldDB" id="A0A6A6HG25"/>
<dbReference type="Proteomes" id="UP000800092">
    <property type="component" value="Unassembled WGS sequence"/>
</dbReference>
<organism evidence="2 3">
    <name type="scientific">Viridothelium virens</name>
    <name type="common">Speckled blister lichen</name>
    <name type="synonym">Trypethelium virens</name>
    <dbReference type="NCBI Taxonomy" id="1048519"/>
    <lineage>
        <taxon>Eukaryota</taxon>
        <taxon>Fungi</taxon>
        <taxon>Dikarya</taxon>
        <taxon>Ascomycota</taxon>
        <taxon>Pezizomycotina</taxon>
        <taxon>Dothideomycetes</taxon>
        <taxon>Dothideomycetes incertae sedis</taxon>
        <taxon>Trypetheliales</taxon>
        <taxon>Trypetheliaceae</taxon>
        <taxon>Viridothelium</taxon>
    </lineage>
</organism>
<feature type="region of interest" description="Disordered" evidence="1">
    <location>
        <begin position="1"/>
        <end position="57"/>
    </location>
</feature>
<dbReference type="CDD" id="cd20558">
    <property type="entry name" value="CYCLIN_ScPCL7-like"/>
    <property type="match status" value="1"/>
</dbReference>
<accession>A0A6A6HG25</accession>
<reference evidence="2" key="1">
    <citation type="journal article" date="2020" name="Stud. Mycol.">
        <title>101 Dothideomycetes genomes: a test case for predicting lifestyles and emergence of pathogens.</title>
        <authorList>
            <person name="Haridas S."/>
            <person name="Albert R."/>
            <person name="Binder M."/>
            <person name="Bloem J."/>
            <person name="Labutti K."/>
            <person name="Salamov A."/>
            <person name="Andreopoulos B."/>
            <person name="Baker S."/>
            <person name="Barry K."/>
            <person name="Bills G."/>
            <person name="Bluhm B."/>
            <person name="Cannon C."/>
            <person name="Castanera R."/>
            <person name="Culley D."/>
            <person name="Daum C."/>
            <person name="Ezra D."/>
            <person name="Gonzalez J."/>
            <person name="Henrissat B."/>
            <person name="Kuo A."/>
            <person name="Liang C."/>
            <person name="Lipzen A."/>
            <person name="Lutzoni F."/>
            <person name="Magnuson J."/>
            <person name="Mondo S."/>
            <person name="Nolan M."/>
            <person name="Ohm R."/>
            <person name="Pangilinan J."/>
            <person name="Park H.-J."/>
            <person name="Ramirez L."/>
            <person name="Alfaro M."/>
            <person name="Sun H."/>
            <person name="Tritt A."/>
            <person name="Yoshinaga Y."/>
            <person name="Zwiers L.-H."/>
            <person name="Turgeon B."/>
            <person name="Goodwin S."/>
            <person name="Spatafora J."/>
            <person name="Crous P."/>
            <person name="Grigoriev I."/>
        </authorList>
    </citation>
    <scope>NUCLEOTIDE SEQUENCE</scope>
    <source>
        <strain evidence="2">Tuck. ex Michener</strain>
    </source>
</reference>
<proteinExistence type="predicted"/>
<dbReference type="GO" id="GO:0000307">
    <property type="term" value="C:cyclin-dependent protein kinase holoenzyme complex"/>
    <property type="evidence" value="ECO:0007669"/>
    <property type="project" value="TreeGrafter"/>
</dbReference>
<dbReference type="PANTHER" id="PTHR15615">
    <property type="match status" value="1"/>
</dbReference>
<evidence type="ECO:0000313" key="3">
    <source>
        <dbReference type="Proteomes" id="UP000800092"/>
    </source>
</evidence>
<sequence>MDAANTPTHEQEGAPAPTPPPRPNPSTDPGVIPKIVPAAGKSLPTPPADVEKGDIMSMEPESALKLLCDAVDALAKATGDVPPTPPVSRPVTPKQSISAAKENASPRTSRPGTPSAVPAADISSPAFKKIPIGSPEAHPHEPAAPPLETLDPSTNARRSPTQYEAIARKFFSKKPPPISLEAYLERLHRYCPMSTAVYLAGGAYIHSICVEERSVPITARTAHRLVLASLRVAMKALEDLRYPQQRFAGVGGVSGRELMFLEVSLCYMIDFELFMNVERLRAKMLALQQAGYQAERVKSKLPEDMTFKLPLRKK</sequence>
<gene>
    <name evidence="2" type="ORF">EV356DRAFT_512332</name>
</gene>
<dbReference type="InterPro" id="IPR013922">
    <property type="entry name" value="Cyclin_PHO80-like"/>
</dbReference>
<name>A0A6A6HG25_VIRVR</name>
<dbReference type="PANTHER" id="PTHR15615:SF32">
    <property type="entry name" value="PROTEIN KINASE COMPLEX COMPONENT, PUTATIVE (AFU_ORTHOLOGUE AFUA_2G07660)-RELATED"/>
    <property type="match status" value="1"/>
</dbReference>
<protein>
    <submittedName>
        <fullName evidence="2">Cyclin-domain-containing protein</fullName>
    </submittedName>
</protein>